<evidence type="ECO:0000313" key="5">
    <source>
        <dbReference type="EMBL" id="ACB96665.1"/>
    </source>
</evidence>
<dbReference type="Proteomes" id="UP000001695">
    <property type="component" value="Chromosome"/>
</dbReference>
<dbReference type="PANTHER" id="PTHR31956">
    <property type="entry name" value="NON-SPECIFIC PHOSPHOLIPASE C4-RELATED"/>
    <property type="match status" value="1"/>
</dbReference>
<dbReference type="PROSITE" id="PS51318">
    <property type="entry name" value="TAT"/>
    <property type="match status" value="1"/>
</dbReference>
<proteinExistence type="inferred from homology"/>
<dbReference type="EMBL" id="CP001016">
    <property type="protein sequence ID" value="ACB96665.1"/>
    <property type="molecule type" value="Genomic_DNA"/>
</dbReference>
<dbReference type="KEGG" id="bid:Bind_3104"/>
<dbReference type="Pfam" id="PF05506">
    <property type="entry name" value="PLipase_C_C"/>
    <property type="match status" value="2"/>
</dbReference>
<dbReference type="InterPro" id="IPR008475">
    <property type="entry name" value="PLipase_C_C"/>
</dbReference>
<dbReference type="GO" id="GO:0034480">
    <property type="term" value="F:phosphatidylcholine phospholipase C activity"/>
    <property type="evidence" value="ECO:0007669"/>
    <property type="project" value="UniProtKB-EC"/>
</dbReference>
<dbReference type="Pfam" id="PF04185">
    <property type="entry name" value="Phosphoesterase"/>
    <property type="match status" value="2"/>
</dbReference>
<dbReference type="STRING" id="395963.Bind_3104"/>
<dbReference type="InterPro" id="IPR006311">
    <property type="entry name" value="TAT_signal"/>
</dbReference>
<keyword evidence="3 5" id="KW-0378">Hydrolase</keyword>
<feature type="domain" description="Bacterial phospholipase C C-terminal" evidence="4">
    <location>
        <begin position="651"/>
        <end position="749"/>
    </location>
</feature>
<protein>
    <recommendedName>
        <fullName evidence="2">phospholipase C</fullName>
        <ecNumber evidence="2">3.1.4.3</ecNumber>
    </recommendedName>
</protein>
<dbReference type="OrthoDB" id="9770871at2"/>
<dbReference type="AlphaFoldDB" id="B2IC68"/>
<name>B2IC68_BEII9</name>
<evidence type="ECO:0000313" key="6">
    <source>
        <dbReference type="Proteomes" id="UP000001695"/>
    </source>
</evidence>
<dbReference type="eggNOG" id="COG3511">
    <property type="taxonomic scope" value="Bacteria"/>
</dbReference>
<dbReference type="PANTHER" id="PTHR31956:SF36">
    <property type="entry name" value="NON-HEMOLYTIC PHOSPHOLIPASE C"/>
    <property type="match status" value="1"/>
</dbReference>
<reference evidence="5 6" key="2">
    <citation type="journal article" date="2010" name="J. Bacteriol.">
        <title>Complete genome sequence of Beijerinckia indica subsp. indica.</title>
        <authorList>
            <person name="Tamas I."/>
            <person name="Dedysh S.N."/>
            <person name="Liesack W."/>
            <person name="Stott M.B."/>
            <person name="Alam M."/>
            <person name="Murrell J.C."/>
            <person name="Dunfield P.F."/>
        </authorList>
    </citation>
    <scope>NUCLEOTIDE SEQUENCE [LARGE SCALE GENOMIC DNA]</scope>
    <source>
        <strain evidence="6">ATCC 9039 / DSM 1715 / NCIMB 8712</strain>
    </source>
</reference>
<dbReference type="RefSeq" id="WP_012386013.1">
    <property type="nucleotide sequence ID" value="NC_010581.1"/>
</dbReference>
<dbReference type="GO" id="GO:0016042">
    <property type="term" value="P:lipid catabolic process"/>
    <property type="evidence" value="ECO:0007669"/>
    <property type="project" value="InterPro"/>
</dbReference>
<accession>B2IC68</accession>
<feature type="domain" description="Bacterial phospholipase C C-terminal" evidence="4">
    <location>
        <begin position="550"/>
        <end position="638"/>
    </location>
</feature>
<sequence length="768" mass="84470">MNSRREFLKGSATGGIAAATLAAFPPSIRRALAIPAFSETGSIKDVKHVVLLMMENRSFDGYFGTFKGVRGYGDRFAIPTPNGKNIFYQTYTKTTPPSTFTPYHLDETKGNAQRAGGTPHTWSDAQAAWDHGRMYKWPDAKNQLSMGYYDTAEVPFQRALAEAFTLCDHYHCGMHTGTIANRLFYWSGTNGPNGISPIDGSSVAVATLNNQFNGGNDIGPSSEGWTWTTYADRLEKAGVSWKVYQSLIDNFGCNEMMSFRHWRAAIEQMPPERRPVFVPSTDITQPVNLAGPFYDPAIDDKLSPLAKGFGNTMPYGFLETLRDDIANDTLPAVSWIIPPSAYSEHPGPSSPAKGGWYMQEVLDALTANPDVWSKTVLLINFDENDGFFDHLPSPAVPSINPDGSAAGKTTLSDSDLAVEYHNYKPATTNQPASDGRPYGPGPRVPMWVVSPWSRGGWVNSQVFDHTSTLLFLEKRFGVVEEQISKYRRAICGDLTSAFNFAFPNTERLPTLAGRKTKSEADTLTANQQALPKITPPTDAIVPAQATGVRPSRALPYELQATAYVEAGKGTVKLVFANSGYAGAVFHVYDNLHLDQIPRRYAVEPGKVLEDEWTVPDANNGLYDLWVLGPNGFHRHFKGFLQRVRMSNASNPEIGVSYDAQGGGLILQLRNDGTGAVRFTVKSNKIYRPLIAFSEPKAGPFPSRGTSWDLTVPAHRPVALYWKLETTGGWYDFAVTSDFDSTFQRRLAGRVETGRHSVSDPAMGLTDSF</sequence>
<dbReference type="NCBIfam" id="TIGR01409">
    <property type="entry name" value="TAT_signal_seq"/>
    <property type="match status" value="1"/>
</dbReference>
<dbReference type="EC" id="3.1.4.3" evidence="2"/>
<evidence type="ECO:0000256" key="3">
    <source>
        <dbReference type="ARBA" id="ARBA00022801"/>
    </source>
</evidence>
<dbReference type="InterPro" id="IPR007312">
    <property type="entry name" value="Phosphoesterase"/>
</dbReference>
<dbReference type="Gene3D" id="3.40.720.10">
    <property type="entry name" value="Alkaline Phosphatase, subunit A"/>
    <property type="match status" value="2"/>
</dbReference>
<dbReference type="HOGENOM" id="CLU_008770_1_0_5"/>
<comment type="similarity">
    <text evidence="1">Belongs to the bacterial phospholipase C family.</text>
</comment>
<keyword evidence="6" id="KW-1185">Reference proteome</keyword>
<dbReference type="NCBIfam" id="TIGR03396">
    <property type="entry name" value="PC_PLC"/>
    <property type="match status" value="1"/>
</dbReference>
<dbReference type="InterPro" id="IPR017850">
    <property type="entry name" value="Alkaline_phosphatase_core_sf"/>
</dbReference>
<reference evidence="6" key="1">
    <citation type="submission" date="2008-03" db="EMBL/GenBank/DDBJ databases">
        <title>Complete sequence of chromosome of Beijerinckia indica subsp. indica ATCC 9039.</title>
        <authorList>
            <consortium name="US DOE Joint Genome Institute"/>
            <person name="Copeland A."/>
            <person name="Lucas S."/>
            <person name="Lapidus A."/>
            <person name="Glavina del Rio T."/>
            <person name="Dalin E."/>
            <person name="Tice H."/>
            <person name="Bruce D."/>
            <person name="Goodwin L."/>
            <person name="Pitluck S."/>
            <person name="LaButti K."/>
            <person name="Schmutz J."/>
            <person name="Larimer F."/>
            <person name="Land M."/>
            <person name="Hauser L."/>
            <person name="Kyrpides N."/>
            <person name="Mikhailova N."/>
            <person name="Dunfield P.F."/>
            <person name="Dedysh S.N."/>
            <person name="Liesack W."/>
            <person name="Saw J.H."/>
            <person name="Alam M."/>
            <person name="Chen Y."/>
            <person name="Murrell J.C."/>
            <person name="Richardson P."/>
        </authorList>
    </citation>
    <scope>NUCLEOTIDE SEQUENCE [LARGE SCALE GENOMIC DNA]</scope>
    <source>
        <strain evidence="6">ATCC 9039 / DSM 1715 / NCIMB 8712</strain>
    </source>
</reference>
<evidence type="ECO:0000256" key="2">
    <source>
        <dbReference type="ARBA" id="ARBA00012018"/>
    </source>
</evidence>
<organism evidence="5 6">
    <name type="scientific">Beijerinckia indica subsp. indica (strain ATCC 9039 / DSM 1715 / NCIMB 8712)</name>
    <dbReference type="NCBI Taxonomy" id="395963"/>
    <lineage>
        <taxon>Bacteria</taxon>
        <taxon>Pseudomonadati</taxon>
        <taxon>Pseudomonadota</taxon>
        <taxon>Alphaproteobacteria</taxon>
        <taxon>Hyphomicrobiales</taxon>
        <taxon>Beijerinckiaceae</taxon>
        <taxon>Beijerinckia</taxon>
    </lineage>
</organism>
<evidence type="ECO:0000259" key="4">
    <source>
        <dbReference type="Pfam" id="PF05506"/>
    </source>
</evidence>
<evidence type="ECO:0000256" key="1">
    <source>
        <dbReference type="ARBA" id="ARBA00009717"/>
    </source>
</evidence>
<dbReference type="InterPro" id="IPR017767">
    <property type="entry name" value="PC-PLC"/>
</dbReference>
<gene>
    <name evidence="5" type="ordered locus">Bind_3104</name>
</gene>
<dbReference type="InterPro" id="IPR019546">
    <property type="entry name" value="TAT_signal_bac_arc"/>
</dbReference>